<keyword evidence="10" id="KW-1185">Reference proteome</keyword>
<dbReference type="Proteomes" id="UP000244248">
    <property type="component" value="Unassembled WGS sequence"/>
</dbReference>
<dbReference type="Pfam" id="PF01145">
    <property type="entry name" value="Band_7"/>
    <property type="match status" value="1"/>
</dbReference>
<evidence type="ECO:0000256" key="7">
    <source>
        <dbReference type="SAM" id="MobiDB-lite"/>
    </source>
</evidence>
<feature type="region of interest" description="Disordered" evidence="7">
    <location>
        <begin position="1"/>
        <end position="26"/>
    </location>
</feature>
<evidence type="ECO:0000256" key="4">
    <source>
        <dbReference type="ARBA" id="ARBA00022989"/>
    </source>
</evidence>
<dbReference type="AlphaFoldDB" id="A0A2T5MER7"/>
<dbReference type="InterPro" id="IPR001107">
    <property type="entry name" value="Band_7"/>
</dbReference>
<dbReference type="EMBL" id="QANS01000004">
    <property type="protein sequence ID" value="PTU31057.1"/>
    <property type="molecule type" value="Genomic_DNA"/>
</dbReference>
<evidence type="ECO:0000256" key="6">
    <source>
        <dbReference type="RuleBase" id="RU364113"/>
    </source>
</evidence>
<comment type="similarity">
    <text evidence="2 6">Belongs to the band 7/mec-2 family. HflK subfamily.</text>
</comment>
<dbReference type="SUPFAM" id="SSF117892">
    <property type="entry name" value="Band 7/SPFH domain"/>
    <property type="match status" value="1"/>
</dbReference>
<dbReference type="Gene3D" id="3.30.479.30">
    <property type="entry name" value="Band 7 domain"/>
    <property type="match status" value="1"/>
</dbReference>
<dbReference type="InterPro" id="IPR010201">
    <property type="entry name" value="HflK"/>
</dbReference>
<evidence type="ECO:0000256" key="3">
    <source>
        <dbReference type="ARBA" id="ARBA00022692"/>
    </source>
</evidence>
<evidence type="ECO:0000256" key="2">
    <source>
        <dbReference type="ARBA" id="ARBA00006971"/>
    </source>
</evidence>
<dbReference type="GO" id="GO:0016020">
    <property type="term" value="C:membrane"/>
    <property type="evidence" value="ECO:0007669"/>
    <property type="project" value="UniProtKB-SubCell"/>
</dbReference>
<dbReference type="InterPro" id="IPR020980">
    <property type="entry name" value="Membrane_HflK_N"/>
</dbReference>
<evidence type="ECO:0000256" key="5">
    <source>
        <dbReference type="ARBA" id="ARBA00023136"/>
    </source>
</evidence>
<dbReference type="OrthoDB" id="9779595at2"/>
<dbReference type="SMART" id="SM00244">
    <property type="entry name" value="PHB"/>
    <property type="match status" value="1"/>
</dbReference>
<feature type="transmembrane region" description="Helical" evidence="6">
    <location>
        <begin position="57"/>
        <end position="77"/>
    </location>
</feature>
<dbReference type="PANTHER" id="PTHR43327">
    <property type="entry name" value="STOMATIN-LIKE PROTEIN 2, MITOCHONDRIAL"/>
    <property type="match status" value="1"/>
</dbReference>
<dbReference type="PRINTS" id="PR00721">
    <property type="entry name" value="STOMATIN"/>
</dbReference>
<dbReference type="Pfam" id="PF12221">
    <property type="entry name" value="HflK_N"/>
    <property type="match status" value="1"/>
</dbReference>
<feature type="region of interest" description="Disordered" evidence="7">
    <location>
        <begin position="341"/>
        <end position="386"/>
    </location>
</feature>
<organism evidence="9 10">
    <name type="scientific">Stenotrophobium rhamnosiphilum</name>
    <dbReference type="NCBI Taxonomy" id="2029166"/>
    <lineage>
        <taxon>Bacteria</taxon>
        <taxon>Pseudomonadati</taxon>
        <taxon>Pseudomonadota</taxon>
        <taxon>Gammaproteobacteria</taxon>
        <taxon>Nevskiales</taxon>
        <taxon>Nevskiaceae</taxon>
        <taxon>Stenotrophobium</taxon>
    </lineage>
</organism>
<dbReference type="PANTHER" id="PTHR43327:SF2">
    <property type="entry name" value="MODULATOR OF FTSH PROTEASE HFLK"/>
    <property type="match status" value="1"/>
</dbReference>
<feature type="domain" description="Band 7" evidence="8">
    <location>
        <begin position="72"/>
        <end position="233"/>
    </location>
</feature>
<comment type="subcellular location">
    <subcellularLocation>
        <location evidence="1">Membrane</location>
        <topology evidence="1">Single-pass membrane protein</topology>
    </subcellularLocation>
</comment>
<protein>
    <recommendedName>
        <fullName evidence="6">Protein HflK</fullName>
    </recommendedName>
</protein>
<dbReference type="InterPro" id="IPR001972">
    <property type="entry name" value="Stomatin_HflK_fam"/>
</dbReference>
<keyword evidence="3 6" id="KW-0812">Transmembrane</keyword>
<keyword evidence="9" id="KW-0378">Hydrolase</keyword>
<comment type="function">
    <text evidence="6">HflC and HflK could encode or regulate a protease.</text>
</comment>
<evidence type="ECO:0000313" key="10">
    <source>
        <dbReference type="Proteomes" id="UP000244248"/>
    </source>
</evidence>
<dbReference type="GO" id="GO:0008233">
    <property type="term" value="F:peptidase activity"/>
    <property type="evidence" value="ECO:0007669"/>
    <property type="project" value="UniProtKB-KW"/>
</dbReference>
<name>A0A2T5MER7_9GAMM</name>
<dbReference type="CDD" id="cd03404">
    <property type="entry name" value="SPFH_HflK"/>
    <property type="match status" value="1"/>
</dbReference>
<proteinExistence type="inferred from homology"/>
<keyword evidence="9" id="KW-0645">Protease</keyword>
<dbReference type="InterPro" id="IPR050710">
    <property type="entry name" value="Band7/mec-2_domain"/>
</dbReference>
<keyword evidence="5 6" id="KW-0472">Membrane</keyword>
<dbReference type="InterPro" id="IPR036013">
    <property type="entry name" value="Band_7/SPFH_dom_sf"/>
</dbReference>
<evidence type="ECO:0000259" key="8">
    <source>
        <dbReference type="SMART" id="SM00244"/>
    </source>
</evidence>
<dbReference type="NCBIfam" id="TIGR01933">
    <property type="entry name" value="hflK"/>
    <property type="match status" value="1"/>
</dbReference>
<dbReference type="GO" id="GO:0006508">
    <property type="term" value="P:proteolysis"/>
    <property type="evidence" value="ECO:0007669"/>
    <property type="project" value="UniProtKB-KW"/>
</dbReference>
<reference evidence="9 10" key="1">
    <citation type="submission" date="2018-04" db="EMBL/GenBank/DDBJ databases">
        <title>Novel species isolated from glacier.</title>
        <authorList>
            <person name="Liu Q."/>
            <person name="Xin Y.-H."/>
        </authorList>
    </citation>
    <scope>NUCLEOTIDE SEQUENCE [LARGE SCALE GENOMIC DNA]</scope>
    <source>
        <strain evidence="9 10">GT1R17</strain>
    </source>
</reference>
<feature type="compositionally biased region" description="Polar residues" evidence="7">
    <location>
        <begin position="341"/>
        <end position="366"/>
    </location>
</feature>
<dbReference type="RefSeq" id="WP_107940643.1">
    <property type="nucleotide sequence ID" value="NZ_QANS01000004.1"/>
</dbReference>
<evidence type="ECO:0000313" key="9">
    <source>
        <dbReference type="EMBL" id="PTU31057.1"/>
    </source>
</evidence>
<comment type="subunit">
    <text evidence="6">HflC and HflK may interact to form a multimeric complex.</text>
</comment>
<keyword evidence="4 6" id="KW-1133">Transmembrane helix</keyword>
<evidence type="ECO:0000256" key="1">
    <source>
        <dbReference type="ARBA" id="ARBA00004167"/>
    </source>
</evidence>
<comment type="caution">
    <text evidence="9">The sequence shown here is derived from an EMBL/GenBank/DDBJ whole genome shotgun (WGS) entry which is preliminary data.</text>
</comment>
<accession>A0A2T5MER7</accession>
<gene>
    <name evidence="9" type="primary">hflK</name>
    <name evidence="9" type="ORF">CJD38_12235</name>
</gene>
<sequence length="386" mass="42376">MAWNEPGPGRDPWNQGPKDNKGPPDLEEMLKRLKQRFTGNKTPGGSGKGGLPLPSGLVGLLFVALGLIWIASGIYVVDEQERAVELRFGSKVGTTGPGMHMHLPWPIEREEIVNVTGVRSVTDRAVMLTKDENIVDVELSVQYTVSSAEDYLFNVDDPDMTLRQATKAAVREVVGQSAMDFILTDGRDEVASRTKQLLQQRLSEYKTGLSVTEVNLQQAQPPELVQAAFADAIKAREDQQRLKNEAEAYANDRLPRARGAAARQMAEATAYRDQVIAKAQGDASRFSQLVAEYRKAPKVTRERLYLDSMNSVLTNSSKVLIDVSKSGSMIYLPLDQIMKNQPSMPDAQNNSVPNTASVMPSAQPDSGASPMLPNNDAPRARDRGRE</sequence>